<evidence type="ECO:0000256" key="12">
    <source>
        <dbReference type="ARBA" id="ARBA00048445"/>
    </source>
</evidence>
<evidence type="ECO:0000259" key="14">
    <source>
        <dbReference type="Pfam" id="PF02770"/>
    </source>
</evidence>
<dbReference type="Pfam" id="PF02770">
    <property type="entry name" value="Acyl-CoA_dh_M"/>
    <property type="match status" value="1"/>
</dbReference>
<keyword evidence="5" id="KW-0560">Oxidoreductase</keyword>
<dbReference type="PIRSF" id="PIRSF016578">
    <property type="entry name" value="HsaA"/>
    <property type="match status" value="1"/>
</dbReference>
<protein>
    <recommendedName>
        <fullName evidence="10">Dibenzothiophene monooxygenase</fullName>
        <ecNumber evidence="9">1.14.14.21</ecNumber>
    </recommendedName>
</protein>
<comment type="catalytic activity">
    <reaction evidence="13">
        <text>dibenzothiophene + 2 FMNH2 + 2 O2 = dibenzothiophene 5,5-dioxide + 2 FMN + 2 H2O + 2 H(+)</text>
        <dbReference type="Rhea" id="RHEA:49072"/>
        <dbReference type="ChEBI" id="CHEBI:15377"/>
        <dbReference type="ChEBI" id="CHEBI:15378"/>
        <dbReference type="ChEBI" id="CHEBI:15379"/>
        <dbReference type="ChEBI" id="CHEBI:23681"/>
        <dbReference type="ChEBI" id="CHEBI:57618"/>
        <dbReference type="ChEBI" id="CHEBI:58210"/>
        <dbReference type="ChEBI" id="CHEBI:90356"/>
        <dbReference type="EC" id="1.14.14.21"/>
    </reaction>
</comment>
<evidence type="ECO:0000256" key="13">
    <source>
        <dbReference type="ARBA" id="ARBA00049456"/>
    </source>
</evidence>
<dbReference type="InterPro" id="IPR036250">
    <property type="entry name" value="AcylCo_DH-like_C"/>
</dbReference>
<evidence type="ECO:0000256" key="9">
    <source>
        <dbReference type="ARBA" id="ARBA00034328"/>
    </source>
</evidence>
<keyword evidence="4" id="KW-0547">Nucleotide-binding</keyword>
<dbReference type="EMBL" id="AP027144">
    <property type="protein sequence ID" value="BDV36429.1"/>
    <property type="molecule type" value="Genomic_DNA"/>
</dbReference>
<dbReference type="Gene3D" id="1.10.540.10">
    <property type="entry name" value="Acyl-CoA dehydrogenase/oxidase, N-terminal domain"/>
    <property type="match status" value="1"/>
</dbReference>
<evidence type="ECO:0000313" key="17">
    <source>
        <dbReference type="EMBL" id="BDV36429.1"/>
    </source>
</evidence>
<comment type="pathway">
    <text evidence="7">Sulfur metabolism; dibenzothiophene degradation.</text>
</comment>
<accession>A0ABM8EEH3</accession>
<feature type="domain" description="Acyl-CoA oxidase/dehydrogenase middle" evidence="14">
    <location>
        <begin position="134"/>
        <end position="204"/>
    </location>
</feature>
<comment type="similarity">
    <text evidence="8">Belongs to the DszC flavin monooxygenase family.</text>
</comment>
<dbReference type="GO" id="GO:0004497">
    <property type="term" value="F:monooxygenase activity"/>
    <property type="evidence" value="ECO:0007669"/>
    <property type="project" value="UniProtKB-KW"/>
</dbReference>
<dbReference type="EC" id="1.14.14.21" evidence="9"/>
<evidence type="ECO:0000256" key="3">
    <source>
        <dbReference type="ARBA" id="ARBA00022643"/>
    </source>
</evidence>
<comment type="subcellular location">
    <subcellularLocation>
        <location evidence="1">Cytoplasm</location>
    </subcellularLocation>
</comment>
<evidence type="ECO:0000256" key="11">
    <source>
        <dbReference type="ARBA" id="ARBA00047859"/>
    </source>
</evidence>
<evidence type="ECO:0000256" key="6">
    <source>
        <dbReference type="ARBA" id="ARBA00023033"/>
    </source>
</evidence>
<organism evidence="17 18">
    <name type="scientific">Methylocystis iwaonis</name>
    <dbReference type="NCBI Taxonomy" id="2885079"/>
    <lineage>
        <taxon>Bacteria</taxon>
        <taxon>Pseudomonadati</taxon>
        <taxon>Pseudomonadota</taxon>
        <taxon>Alphaproteobacteria</taxon>
        <taxon>Hyphomicrobiales</taxon>
        <taxon>Methylocystaceae</taxon>
        <taxon>Methylocystis</taxon>
    </lineage>
</organism>
<dbReference type="PANTHER" id="PTHR43884:SF12">
    <property type="entry name" value="ISOVALERYL-COA DEHYDROGENASE, MITOCHONDRIAL-RELATED"/>
    <property type="match status" value="1"/>
</dbReference>
<dbReference type="Pfam" id="PF02771">
    <property type="entry name" value="Acyl-CoA_dh_N"/>
    <property type="match status" value="1"/>
</dbReference>
<dbReference type="RefSeq" id="WP_281932533.1">
    <property type="nucleotide sequence ID" value="NZ_AP027144.1"/>
</dbReference>
<dbReference type="InterPro" id="IPR037069">
    <property type="entry name" value="AcylCoA_DH/ox_N_sf"/>
</dbReference>
<dbReference type="InterPro" id="IPR006091">
    <property type="entry name" value="Acyl-CoA_Oxase/DH_mid-dom"/>
</dbReference>
<dbReference type="InterPro" id="IPR013786">
    <property type="entry name" value="AcylCoA_DH/ox_N"/>
</dbReference>
<comment type="catalytic activity">
    <reaction evidence="11">
        <text>dibenzothiophene + FMNH2 + O2 = dibenzothiophene 5-oxide + FMN + H2O + H(+)</text>
        <dbReference type="Rhea" id="RHEA:49076"/>
        <dbReference type="ChEBI" id="CHEBI:15377"/>
        <dbReference type="ChEBI" id="CHEBI:15378"/>
        <dbReference type="ChEBI" id="CHEBI:15379"/>
        <dbReference type="ChEBI" id="CHEBI:23681"/>
        <dbReference type="ChEBI" id="CHEBI:23683"/>
        <dbReference type="ChEBI" id="CHEBI:57618"/>
        <dbReference type="ChEBI" id="CHEBI:58210"/>
    </reaction>
</comment>
<dbReference type="InterPro" id="IPR046373">
    <property type="entry name" value="Acyl-CoA_Oxase/DH_mid-dom_sf"/>
</dbReference>
<feature type="domain" description="Acyl-CoA dehydrogenase C-terminal" evidence="16">
    <location>
        <begin position="235"/>
        <end position="364"/>
    </location>
</feature>
<dbReference type="Proteomes" id="UP001317629">
    <property type="component" value="Plasmid pSS37A-Re-2"/>
</dbReference>
<evidence type="ECO:0000313" key="18">
    <source>
        <dbReference type="Proteomes" id="UP001317629"/>
    </source>
</evidence>
<reference evidence="17 18" key="1">
    <citation type="journal article" date="2023" name="Int. J. Syst. Evol. Microbiol.">
        <title>Methylocystis iwaonis sp. nov., a type II methane-oxidizing bacterium from surface soil of a rice paddy field in Japan, and emended description of the genus Methylocystis (ex Whittenbury et al. 1970) Bowman et al. 1993.</title>
        <authorList>
            <person name="Kaise H."/>
            <person name="Sawadogo J.B."/>
            <person name="Alam M.S."/>
            <person name="Ueno C."/>
            <person name="Dianou D."/>
            <person name="Shinjo R."/>
            <person name="Asakawa S."/>
        </authorList>
    </citation>
    <scope>NUCLEOTIDE SEQUENCE [LARGE SCALE GENOMIC DNA]</scope>
    <source>
        <strain evidence="17 18">SS37A-Re</strain>
    </source>
</reference>
<evidence type="ECO:0000256" key="4">
    <source>
        <dbReference type="ARBA" id="ARBA00022741"/>
    </source>
</evidence>
<proteinExistence type="inferred from homology"/>
<keyword evidence="2" id="KW-0285">Flavoprotein</keyword>
<evidence type="ECO:0000256" key="5">
    <source>
        <dbReference type="ARBA" id="ARBA00023002"/>
    </source>
</evidence>
<dbReference type="Pfam" id="PF08028">
    <property type="entry name" value="Acyl-CoA_dh_2"/>
    <property type="match status" value="1"/>
</dbReference>
<dbReference type="Gene3D" id="1.20.140.10">
    <property type="entry name" value="Butyryl-CoA Dehydrogenase, subunit A, domain 3"/>
    <property type="match status" value="1"/>
</dbReference>
<sequence>MTRSSSRDARDEAAVLDKLLFALAKTAAERDREGGTAKRERDFIRESGLLQLSIPKELGGAGADWINIFEIVRKIAAVDSSLAHLFAFHHLMIATLQFFGSAEQSRNLMACSARENWFWGNALNPKDARLKLWADADGFRLDGEKSFCSGATDSDMLIVSAHDVDGKLKVAAFPTRRAGVTVHHDWDNMGQRQTDSGSVSFSNVSVTSDELLLSPGPLGSPFGALRPCLAQLILVNIYTGLARGALSEAIAYILGLPADGAARIGSDPFNLHTLGELTAQVKAAEALASNAVAAFQHAWSRRDAISADERGALAIEIASAKVVGSRAALEVGSRVFDVMGARATTARLRLDRFWRNARTHTLHDPLDHKLKEIGDWALNGVYPTPSFYS</sequence>
<keyword evidence="3" id="KW-0288">FMN</keyword>
<evidence type="ECO:0000259" key="16">
    <source>
        <dbReference type="Pfam" id="PF08028"/>
    </source>
</evidence>
<dbReference type="SUPFAM" id="SSF47203">
    <property type="entry name" value="Acyl-CoA dehydrogenase C-terminal domain-like"/>
    <property type="match status" value="1"/>
</dbReference>
<evidence type="ECO:0000256" key="7">
    <source>
        <dbReference type="ARBA" id="ARBA00034307"/>
    </source>
</evidence>
<dbReference type="PANTHER" id="PTHR43884">
    <property type="entry name" value="ACYL-COA DEHYDROGENASE"/>
    <property type="match status" value="1"/>
</dbReference>
<name>A0ABM8EEH3_9HYPH</name>
<keyword evidence="6 17" id="KW-0503">Monooxygenase</keyword>
<keyword evidence="17" id="KW-0614">Plasmid</keyword>
<dbReference type="SUPFAM" id="SSF56645">
    <property type="entry name" value="Acyl-CoA dehydrogenase NM domain-like"/>
    <property type="match status" value="1"/>
</dbReference>
<gene>
    <name evidence="17" type="ORF">SS37A_39590</name>
</gene>
<comment type="catalytic activity">
    <reaction evidence="12">
        <text>dibenzothiophene 5-oxide + FMNH2 + O2 = dibenzothiophene 5,5-dioxide + FMN + H2O + H(+)</text>
        <dbReference type="Rhea" id="RHEA:49080"/>
        <dbReference type="ChEBI" id="CHEBI:15377"/>
        <dbReference type="ChEBI" id="CHEBI:15378"/>
        <dbReference type="ChEBI" id="CHEBI:15379"/>
        <dbReference type="ChEBI" id="CHEBI:23683"/>
        <dbReference type="ChEBI" id="CHEBI:57618"/>
        <dbReference type="ChEBI" id="CHEBI:58210"/>
        <dbReference type="ChEBI" id="CHEBI:90356"/>
    </reaction>
</comment>
<dbReference type="InterPro" id="IPR009100">
    <property type="entry name" value="AcylCoA_DH/oxidase_NM_dom_sf"/>
</dbReference>
<evidence type="ECO:0000256" key="8">
    <source>
        <dbReference type="ARBA" id="ARBA00034317"/>
    </source>
</evidence>
<evidence type="ECO:0000259" key="15">
    <source>
        <dbReference type="Pfam" id="PF02771"/>
    </source>
</evidence>
<geneLocation type="plasmid" evidence="17 18">
    <name>pSS37A-Re-2</name>
</geneLocation>
<evidence type="ECO:0000256" key="2">
    <source>
        <dbReference type="ARBA" id="ARBA00022630"/>
    </source>
</evidence>
<feature type="domain" description="Acyl-CoA dehydrogenase/oxidase N-terminal" evidence="15">
    <location>
        <begin position="23"/>
        <end position="108"/>
    </location>
</feature>
<keyword evidence="18" id="KW-1185">Reference proteome</keyword>
<evidence type="ECO:0000256" key="1">
    <source>
        <dbReference type="ARBA" id="ARBA00004496"/>
    </source>
</evidence>
<dbReference type="InterPro" id="IPR013107">
    <property type="entry name" value="Acyl-CoA_DH_C"/>
</dbReference>
<dbReference type="Gene3D" id="2.40.110.10">
    <property type="entry name" value="Butyryl-CoA Dehydrogenase, subunit A, domain 2"/>
    <property type="match status" value="1"/>
</dbReference>
<evidence type="ECO:0000256" key="10">
    <source>
        <dbReference type="ARBA" id="ARBA00034345"/>
    </source>
</evidence>